<evidence type="ECO:0000313" key="3">
    <source>
        <dbReference type="Proteomes" id="UP000218831"/>
    </source>
</evidence>
<dbReference type="Gene3D" id="3.40.50.720">
    <property type="entry name" value="NAD(P)-binding Rossmann-like Domain"/>
    <property type="match status" value="1"/>
</dbReference>
<comment type="caution">
    <text evidence="2">The sequence shown here is derived from an EMBL/GenBank/DDBJ whole genome shotgun (WGS) entry which is preliminary data.</text>
</comment>
<dbReference type="RefSeq" id="WP_095607095.1">
    <property type="nucleotide sequence ID" value="NZ_NSKE01000008.1"/>
</dbReference>
<dbReference type="InterPro" id="IPR016040">
    <property type="entry name" value="NAD(P)-bd_dom"/>
</dbReference>
<dbReference type="SUPFAM" id="SSF51735">
    <property type="entry name" value="NAD(P)-binding Rossmann-fold domains"/>
    <property type="match status" value="1"/>
</dbReference>
<sequence>MKENLHCLVTGVTGYIGGRLVPELLKKGYHVRVLSRDTDRLQGRPWINDVEVVEADVLEAETLPTALEHIDVAYYLIHSMSGKGSSEFHNRDVQAARNFGNIASQQNVDRIIYLGGLGDPDDQLSEHLASRQKTGSILRESGVSVTEFRAAVVVGSGSKSFEMVRYLTERVPIMICPSWVYSKVQPIAIRNVLQYLVSTIENPATEDEIIEIGGSSVITYADMMKIYAEVNGLKRILIPVPVLSPTLSSHWVHWMTPIPASLARPLIEGLKNDVVVQDDKTQNLFPEIKPLSYKRAVELAITRIDTDDVETTWNDALISSKGDEEPVILKTKEGLNIERRIRTVNASPQHVFETFASLGGQKGWPAFQWAWKLRGIMDRLVGGVGFRRGRRHPTELRVGDALDFWRVEAIKPGELLRLRAEMKVPGRAWLEFQAKKEDKTTTKLVQTAYFAPKGLFGLLYWYGLYPFHSLIFSRMIEKLAQQAENNKRL</sequence>
<dbReference type="EMBL" id="NSKE01000008">
    <property type="protein sequence ID" value="PAU93483.1"/>
    <property type="molecule type" value="Genomic_DNA"/>
</dbReference>
<dbReference type="GO" id="GO:0044877">
    <property type="term" value="F:protein-containing complex binding"/>
    <property type="evidence" value="ECO:0007669"/>
    <property type="project" value="TreeGrafter"/>
</dbReference>
<evidence type="ECO:0000259" key="1">
    <source>
        <dbReference type="Pfam" id="PF13460"/>
    </source>
</evidence>
<dbReference type="CDD" id="cd05245">
    <property type="entry name" value="SDR_a2"/>
    <property type="match status" value="1"/>
</dbReference>
<evidence type="ECO:0000313" key="2">
    <source>
        <dbReference type="EMBL" id="PAU93483.1"/>
    </source>
</evidence>
<gene>
    <name evidence="2" type="ORF">CK503_12185</name>
</gene>
<dbReference type="OrthoDB" id="9774199at2"/>
<dbReference type="InterPro" id="IPR051207">
    <property type="entry name" value="ComplexI_NDUFA9_subunit"/>
</dbReference>
<reference evidence="2 3" key="1">
    <citation type="submission" date="2017-08" db="EMBL/GenBank/DDBJ databases">
        <title>Aliifodinibius alkalisoli sp. nov., isolated from saline alkaline soil.</title>
        <authorList>
            <person name="Liu D."/>
            <person name="Zhang G."/>
        </authorList>
    </citation>
    <scope>NUCLEOTIDE SEQUENCE [LARGE SCALE GENOMIC DNA]</scope>
    <source>
        <strain evidence="2 3">WN023</strain>
    </source>
</reference>
<dbReference type="Pfam" id="PF11066">
    <property type="entry name" value="DUF2867"/>
    <property type="match status" value="1"/>
</dbReference>
<dbReference type="SUPFAM" id="SSF55961">
    <property type="entry name" value="Bet v1-like"/>
    <property type="match status" value="1"/>
</dbReference>
<protein>
    <submittedName>
        <fullName evidence="2">NAD(P)-dependent oxidoreductase</fullName>
    </submittedName>
</protein>
<name>A0A2A2G9F7_9BACT</name>
<organism evidence="2 3">
    <name type="scientific">Fodinibius salipaludis</name>
    <dbReference type="NCBI Taxonomy" id="2032627"/>
    <lineage>
        <taxon>Bacteria</taxon>
        <taxon>Pseudomonadati</taxon>
        <taxon>Balneolota</taxon>
        <taxon>Balneolia</taxon>
        <taxon>Balneolales</taxon>
        <taxon>Balneolaceae</taxon>
        <taxon>Fodinibius</taxon>
    </lineage>
</organism>
<dbReference type="InterPro" id="IPR021295">
    <property type="entry name" value="DUF2867"/>
</dbReference>
<proteinExistence type="predicted"/>
<dbReference type="PANTHER" id="PTHR12126:SF11">
    <property type="entry name" value="NADH DEHYDROGENASE [UBIQUINONE] 1 ALPHA SUBCOMPLEX SUBUNIT 9, MITOCHONDRIAL"/>
    <property type="match status" value="1"/>
</dbReference>
<dbReference type="Proteomes" id="UP000218831">
    <property type="component" value="Unassembled WGS sequence"/>
</dbReference>
<dbReference type="InterPro" id="IPR036291">
    <property type="entry name" value="NAD(P)-bd_dom_sf"/>
</dbReference>
<dbReference type="PANTHER" id="PTHR12126">
    <property type="entry name" value="NADH-UBIQUINONE OXIDOREDUCTASE 39 KDA SUBUNIT-RELATED"/>
    <property type="match status" value="1"/>
</dbReference>
<accession>A0A2A2G9F7</accession>
<feature type="domain" description="NAD(P)-binding" evidence="1">
    <location>
        <begin position="11"/>
        <end position="135"/>
    </location>
</feature>
<keyword evidence="3" id="KW-1185">Reference proteome</keyword>
<dbReference type="AlphaFoldDB" id="A0A2A2G9F7"/>
<dbReference type="Pfam" id="PF13460">
    <property type="entry name" value="NAD_binding_10"/>
    <property type="match status" value="1"/>
</dbReference>